<evidence type="ECO:0000256" key="16">
    <source>
        <dbReference type="SAM" id="Phobius"/>
    </source>
</evidence>
<name>A0A8E5JSL3_SCHGR</name>
<keyword evidence="5 16" id="KW-0812">Transmembrane</keyword>
<keyword evidence="11" id="KW-0115">cAMP biosynthesis</keyword>
<evidence type="ECO:0000256" key="14">
    <source>
        <dbReference type="RuleBase" id="RU000405"/>
    </source>
</evidence>
<keyword evidence="6" id="KW-0479">Metal-binding</keyword>
<comment type="subcellular location">
    <subcellularLocation>
        <location evidence="3">Membrane</location>
        <topology evidence="3">Multi-pass membrane protein</topology>
    </subcellularLocation>
</comment>
<comment type="similarity">
    <text evidence="14">Belongs to the adenylyl cyclase class-4/guanylyl cyclase family.</text>
</comment>
<feature type="transmembrane region" description="Helical" evidence="16">
    <location>
        <begin position="881"/>
        <end position="906"/>
    </location>
</feature>
<dbReference type="SMART" id="SM00044">
    <property type="entry name" value="CYCc"/>
    <property type="match status" value="2"/>
</dbReference>
<evidence type="ECO:0000256" key="3">
    <source>
        <dbReference type="ARBA" id="ARBA00004141"/>
    </source>
</evidence>
<feature type="transmembrane region" description="Helical" evidence="16">
    <location>
        <begin position="103"/>
        <end position="124"/>
    </location>
</feature>
<evidence type="ECO:0000256" key="1">
    <source>
        <dbReference type="ARBA" id="ARBA00001593"/>
    </source>
</evidence>
<dbReference type="InterPro" id="IPR029787">
    <property type="entry name" value="Nucleotide_cyclase"/>
</dbReference>
<feature type="transmembrane region" description="Helical" evidence="16">
    <location>
        <begin position="988"/>
        <end position="1010"/>
    </location>
</feature>
<dbReference type="FunFam" id="3.30.70.1230:FF:000008">
    <property type="entry name" value="Adenylate cyclase type 9"/>
    <property type="match status" value="1"/>
</dbReference>
<sequence length="1355" mass="152213">MASPVILRHERAVTSSVSFSRSRGQSEQADDDDDDIQISLAPYVQNYLAQSSQKLDCCGACLPVPFERAAKQSWWDPRFDSEILEGQYRSSSFPQVRLRFQYALVYILAVSFSWFVYFIVTGATGRIQHWIPVSAVFAVLLIIIGLILAVTYKSFYRTYAFPISIFVAVIICILLLVFIILNSSNSKASSITPVGQFSLCIEILLIIYTVIQLPLYVCVAIGSIFSILFECLIATLYFKEDYGVNTNTGVVVRTLLHIVVHLIGIHVLIMTNARMRGTFMKVGQSLLVRRQLEMEKQLKEKMIHSVMPPKVADWLMSETGGAQEDEYEDSESLQKPTHGKNHANGGNDIRSLFRPFNMNRMENVSILFADIVGFTRMSSNKSAEELVGILNDLFERFDDLSAKHGCEKISTLGDCYYCVAGCPEPKLDHAKACIEMGLDMIVTIKQFDAETNEDVNMRVGVHTGTVLCGIVGTRRFKFDVWSNDVTFANQMESTGKPGRVHISEVTARFLNNEYVLEEGDTVQGTKTYFVVGRKCEFRKPHSPTAVTGGTHLEISPSLQPRIRVQSCVQSSTIRPHYLHLMTDVGVRQAKACSLPSILDSDNEDEGCDVRQLTKSPVSLAGTSFSPKYKPWRYHRKLVVNSEETEPLGLQGASRSSPPMIRAPAAENKENGVRQVVEPHAETEQLRPVSTLGVPVSSSDQLSMCASVNSRKDSGIRSNSRRSSIQQQIFVMNGIVHGDLLTHRVSGYYTSSQSSVNEADGDPDRRPVQLPPPLADNLGMCFQSLRKQSDLQLIKCVQDSATSQRSYFVKPPLRGFTLFFRQKEMEKEYRANAHRVTDKTADSPPTLATSRYNTYFDILISALVYLAVTVSLFLLYRPTVAWISVCVGATTVQLIAVFLCISQLVAARHVSLIGKRISKRLLKIFSSWYPWHFIGAVLVSLPVISVLVNFVCLNFEEASNADFYYSYLLFVSLVHFCNFTQLNCWMKSCLATLAGVCYIALIASHTCPFFINIPSNFSSWLRSVNASNESIYNWNGQIKLAVRNSMHNGIAASELSTKEVNITRKSEVFLYEHVYHINNLYHGEIFLDVLMLLILVWFLNREFEISYRLSFHGNVVAARDKARVQNMKNQADLLLHNIIPKHVADQLKNTAKYSENHHDVGIIFASIVNFNEMYDESYLGGKEYLRVLNELIGDFDELLTKPEFRNVEKIKTIGSTFMAASGLNPGVRRQSQHPNQHLFELMEFAIAMQKVIDDFNRNLLEFNLVLRVGYNFGDVTAGVIGTKKLYYDIWGDAVNIASRMDSTGIRGRIQVGGACLPILSERYEFEPRGSVYVKGKDHMEVFLLKGRCGEVSAVSG</sequence>
<evidence type="ECO:0000256" key="11">
    <source>
        <dbReference type="ARBA" id="ARBA00022998"/>
    </source>
</evidence>
<dbReference type="GO" id="GO:0005886">
    <property type="term" value="C:plasma membrane"/>
    <property type="evidence" value="ECO:0007669"/>
    <property type="project" value="TreeGrafter"/>
</dbReference>
<feature type="domain" description="Guanylate cyclase" evidence="17">
    <location>
        <begin position="1160"/>
        <end position="1300"/>
    </location>
</feature>
<evidence type="ECO:0000256" key="2">
    <source>
        <dbReference type="ARBA" id="ARBA00001946"/>
    </source>
</evidence>
<evidence type="ECO:0000256" key="4">
    <source>
        <dbReference type="ARBA" id="ARBA00012201"/>
    </source>
</evidence>
<evidence type="ECO:0000256" key="13">
    <source>
        <dbReference type="ARBA" id="ARBA00023239"/>
    </source>
</evidence>
<proteinExistence type="evidence at transcript level"/>
<dbReference type="SUPFAM" id="SSF55073">
    <property type="entry name" value="Nucleotide cyclase"/>
    <property type="match status" value="2"/>
</dbReference>
<reference evidence="18" key="1">
    <citation type="journal article" date="2021" name="J. Neurophysiol.">
        <title>Gene transcription changes in a locust model of noise-induced deafness.</title>
        <authorList>
            <person name="French A.S."/>
            <person name="Warren B."/>
        </authorList>
    </citation>
    <scope>NUCLEOTIDE SEQUENCE</scope>
</reference>
<feature type="transmembrane region" description="Helical" evidence="16">
    <location>
        <begin position="130"/>
        <end position="152"/>
    </location>
</feature>
<dbReference type="EC" id="4.6.1.1" evidence="4"/>
<feature type="transmembrane region" description="Helical" evidence="16">
    <location>
        <begin position="159"/>
        <end position="181"/>
    </location>
</feature>
<evidence type="ECO:0000256" key="9">
    <source>
        <dbReference type="ARBA" id="ARBA00022842"/>
    </source>
</evidence>
<comment type="cofactor">
    <cofactor evidence="2">
        <name>Mg(2+)</name>
        <dbReference type="ChEBI" id="CHEBI:18420"/>
    </cofactor>
</comment>
<dbReference type="PROSITE" id="PS50125">
    <property type="entry name" value="GUANYLATE_CYCLASE_2"/>
    <property type="match status" value="2"/>
</dbReference>
<dbReference type="GO" id="GO:0035556">
    <property type="term" value="P:intracellular signal transduction"/>
    <property type="evidence" value="ECO:0007669"/>
    <property type="project" value="InterPro"/>
</dbReference>
<dbReference type="PROSITE" id="PS00452">
    <property type="entry name" value="GUANYLATE_CYCLASE_1"/>
    <property type="match status" value="2"/>
</dbReference>
<dbReference type="GO" id="GO:0007189">
    <property type="term" value="P:adenylate cyclase-activating G protein-coupled receptor signaling pathway"/>
    <property type="evidence" value="ECO:0007669"/>
    <property type="project" value="TreeGrafter"/>
</dbReference>
<keyword evidence="12 16" id="KW-0472">Membrane</keyword>
<feature type="transmembrane region" description="Helical" evidence="16">
    <location>
        <begin position="1079"/>
        <end position="1098"/>
    </location>
</feature>
<keyword evidence="9" id="KW-0460">Magnesium</keyword>
<dbReference type="Pfam" id="PF00211">
    <property type="entry name" value="Guanylate_cyc"/>
    <property type="match status" value="2"/>
</dbReference>
<dbReference type="EMBL" id="MW962448">
    <property type="protein sequence ID" value="QVD39214.1"/>
    <property type="molecule type" value="mRNA"/>
</dbReference>
<feature type="transmembrane region" description="Helical" evidence="16">
    <location>
        <begin position="927"/>
        <end position="950"/>
    </location>
</feature>
<evidence type="ECO:0000313" key="18">
    <source>
        <dbReference type="EMBL" id="QVD39214.1"/>
    </source>
</evidence>
<dbReference type="CDD" id="cd07302">
    <property type="entry name" value="CHD"/>
    <property type="match status" value="2"/>
</dbReference>
<evidence type="ECO:0000256" key="7">
    <source>
        <dbReference type="ARBA" id="ARBA00022741"/>
    </source>
</evidence>
<feature type="region of interest" description="Disordered" evidence="15">
    <location>
        <begin position="325"/>
        <end position="346"/>
    </location>
</feature>
<feature type="transmembrane region" description="Helical" evidence="16">
    <location>
        <begin position="250"/>
        <end position="271"/>
    </location>
</feature>
<dbReference type="GO" id="GO:0046872">
    <property type="term" value="F:metal ion binding"/>
    <property type="evidence" value="ECO:0007669"/>
    <property type="project" value="UniProtKB-KW"/>
</dbReference>
<feature type="transmembrane region" description="Helical" evidence="16">
    <location>
        <begin position="216"/>
        <end position="238"/>
    </location>
</feature>
<dbReference type="OrthoDB" id="10035433at2759"/>
<dbReference type="InterPro" id="IPR018297">
    <property type="entry name" value="A/G_cyclase_CS"/>
</dbReference>
<evidence type="ECO:0000256" key="10">
    <source>
        <dbReference type="ARBA" id="ARBA00022989"/>
    </source>
</evidence>
<evidence type="ECO:0000256" key="15">
    <source>
        <dbReference type="SAM" id="MobiDB-lite"/>
    </source>
</evidence>
<evidence type="ECO:0000259" key="17">
    <source>
        <dbReference type="PROSITE" id="PS50125"/>
    </source>
</evidence>
<dbReference type="Gene3D" id="3.30.70.1230">
    <property type="entry name" value="Nucleotide cyclase"/>
    <property type="match status" value="2"/>
</dbReference>
<protein>
    <recommendedName>
        <fullName evidence="4">adenylate cyclase</fullName>
        <ecNumber evidence="4">4.6.1.1</ecNumber>
    </recommendedName>
</protein>
<keyword evidence="7" id="KW-0547">Nucleotide-binding</keyword>
<dbReference type="GO" id="GO:0006171">
    <property type="term" value="P:cAMP biosynthetic process"/>
    <property type="evidence" value="ECO:0007669"/>
    <property type="project" value="UniProtKB-KW"/>
</dbReference>
<dbReference type="GO" id="GO:0004016">
    <property type="term" value="F:adenylate cyclase activity"/>
    <property type="evidence" value="ECO:0007669"/>
    <property type="project" value="UniProtKB-EC"/>
</dbReference>
<comment type="catalytic activity">
    <reaction evidence="1">
        <text>ATP = 3',5'-cyclic AMP + diphosphate</text>
        <dbReference type="Rhea" id="RHEA:15389"/>
        <dbReference type="ChEBI" id="CHEBI:30616"/>
        <dbReference type="ChEBI" id="CHEBI:33019"/>
        <dbReference type="ChEBI" id="CHEBI:58165"/>
        <dbReference type="EC" id="4.6.1.1"/>
    </reaction>
</comment>
<evidence type="ECO:0000256" key="8">
    <source>
        <dbReference type="ARBA" id="ARBA00022840"/>
    </source>
</evidence>
<dbReference type="InterPro" id="IPR001054">
    <property type="entry name" value="A/G_cyclase"/>
</dbReference>
<organism evidence="18">
    <name type="scientific">Schistocerca gregaria</name>
    <name type="common">Desert locust</name>
    <name type="synonym">Gryllus gregarius</name>
    <dbReference type="NCBI Taxonomy" id="7010"/>
    <lineage>
        <taxon>Eukaryota</taxon>
        <taxon>Metazoa</taxon>
        <taxon>Ecdysozoa</taxon>
        <taxon>Arthropoda</taxon>
        <taxon>Hexapoda</taxon>
        <taxon>Insecta</taxon>
        <taxon>Pterygota</taxon>
        <taxon>Neoptera</taxon>
        <taxon>Polyneoptera</taxon>
        <taxon>Orthoptera</taxon>
        <taxon>Caelifera</taxon>
        <taxon>Acrididea</taxon>
        <taxon>Acridomorpha</taxon>
        <taxon>Acridoidea</taxon>
        <taxon>Acrididae</taxon>
        <taxon>Cyrtacanthacridinae</taxon>
        <taxon>Schistocerca</taxon>
    </lineage>
</organism>
<feature type="transmembrane region" description="Helical" evidence="16">
    <location>
        <begin position="854"/>
        <end position="875"/>
    </location>
</feature>
<dbReference type="PANTHER" id="PTHR45627">
    <property type="entry name" value="ADENYLATE CYCLASE TYPE 1"/>
    <property type="match status" value="1"/>
</dbReference>
<keyword evidence="8" id="KW-0067">ATP-binding</keyword>
<feature type="transmembrane region" description="Helical" evidence="16">
    <location>
        <begin position="962"/>
        <end position="981"/>
    </location>
</feature>
<evidence type="ECO:0000256" key="12">
    <source>
        <dbReference type="ARBA" id="ARBA00023136"/>
    </source>
</evidence>
<evidence type="ECO:0000256" key="5">
    <source>
        <dbReference type="ARBA" id="ARBA00022692"/>
    </source>
</evidence>
<evidence type="ECO:0000256" key="6">
    <source>
        <dbReference type="ARBA" id="ARBA00022723"/>
    </source>
</evidence>
<dbReference type="PANTHER" id="PTHR45627:SF8">
    <property type="entry name" value="ADENYLATE CYCLASE TYPE 9"/>
    <property type="match status" value="1"/>
</dbReference>
<keyword evidence="13 14" id="KW-0456">Lyase</keyword>
<feature type="domain" description="Guanylate cyclase" evidence="17">
    <location>
        <begin position="365"/>
        <end position="492"/>
    </location>
</feature>
<keyword evidence="10 16" id="KW-1133">Transmembrane helix</keyword>
<dbReference type="GO" id="GO:0005524">
    <property type="term" value="F:ATP binding"/>
    <property type="evidence" value="ECO:0007669"/>
    <property type="project" value="UniProtKB-KW"/>
</dbReference>
<accession>A0A8E5JSL3</accession>